<keyword evidence="3" id="KW-1185">Reference proteome</keyword>
<gene>
    <name evidence="2" type="ORF">Acr_00g0060760</name>
</gene>
<keyword evidence="2" id="KW-0808">Transferase</keyword>
<feature type="compositionally biased region" description="Low complexity" evidence="1">
    <location>
        <begin position="53"/>
        <end position="63"/>
    </location>
</feature>
<sequence length="125" mass="13096">MGLCNYFSSPTDGVLPVLVMNTIFSMALLKNNMVRLADQVGAENPHIVAAFAANRGRGAPRPRGTGRGGAPSGRGTFFNPRGGVSRGSFSNQRSNTPVGESSSSSMAPRVAHYNGILPNTSDTQE</sequence>
<accession>A0A7J0DNQ4</accession>
<comment type="caution">
    <text evidence="2">The sequence shown here is derived from an EMBL/GenBank/DDBJ whole genome shotgun (WGS) entry which is preliminary data.</text>
</comment>
<dbReference type="Proteomes" id="UP000585474">
    <property type="component" value="Unassembled WGS sequence"/>
</dbReference>
<dbReference type="EMBL" id="BJWL01000319">
    <property type="protein sequence ID" value="GFS39008.1"/>
    <property type="molecule type" value="Genomic_DNA"/>
</dbReference>
<evidence type="ECO:0000313" key="3">
    <source>
        <dbReference type="Proteomes" id="UP000585474"/>
    </source>
</evidence>
<feature type="region of interest" description="Disordered" evidence="1">
    <location>
        <begin position="53"/>
        <end position="125"/>
    </location>
</feature>
<organism evidence="2 3">
    <name type="scientific">Actinidia rufa</name>
    <dbReference type="NCBI Taxonomy" id="165716"/>
    <lineage>
        <taxon>Eukaryota</taxon>
        <taxon>Viridiplantae</taxon>
        <taxon>Streptophyta</taxon>
        <taxon>Embryophyta</taxon>
        <taxon>Tracheophyta</taxon>
        <taxon>Spermatophyta</taxon>
        <taxon>Magnoliopsida</taxon>
        <taxon>eudicotyledons</taxon>
        <taxon>Gunneridae</taxon>
        <taxon>Pentapetalae</taxon>
        <taxon>asterids</taxon>
        <taxon>Ericales</taxon>
        <taxon>Actinidiaceae</taxon>
        <taxon>Actinidia</taxon>
    </lineage>
</organism>
<proteinExistence type="predicted"/>
<evidence type="ECO:0000313" key="2">
    <source>
        <dbReference type="EMBL" id="GFS39008.1"/>
    </source>
</evidence>
<reference evidence="3" key="1">
    <citation type="submission" date="2019-07" db="EMBL/GenBank/DDBJ databases">
        <title>De Novo Assembly of kiwifruit Actinidia rufa.</title>
        <authorList>
            <person name="Sugita-Konishi S."/>
            <person name="Sato K."/>
            <person name="Mori E."/>
            <person name="Abe Y."/>
            <person name="Kisaki G."/>
            <person name="Hamano K."/>
            <person name="Suezawa K."/>
            <person name="Otani M."/>
            <person name="Fukuda T."/>
            <person name="Manabe T."/>
            <person name="Gomi K."/>
            <person name="Tabuchi M."/>
            <person name="Akimitsu K."/>
            <person name="Kataoka I."/>
        </authorList>
    </citation>
    <scope>NUCLEOTIDE SEQUENCE [LARGE SCALE GENOMIC DNA]</scope>
    <source>
        <strain evidence="3">cv. Fuchu</strain>
    </source>
</reference>
<protein>
    <submittedName>
        <fullName evidence="2">Polynucleotidyl transferase, ribonuclease H-like superfamily protein</fullName>
    </submittedName>
</protein>
<evidence type="ECO:0000256" key="1">
    <source>
        <dbReference type="SAM" id="MobiDB-lite"/>
    </source>
</evidence>
<feature type="compositionally biased region" description="Polar residues" evidence="1">
    <location>
        <begin position="87"/>
        <end position="106"/>
    </location>
</feature>
<dbReference type="GO" id="GO:0016740">
    <property type="term" value="F:transferase activity"/>
    <property type="evidence" value="ECO:0007669"/>
    <property type="project" value="UniProtKB-KW"/>
</dbReference>
<dbReference type="AlphaFoldDB" id="A0A7J0DNQ4"/>
<name>A0A7J0DNQ4_9ERIC</name>